<evidence type="ECO:0000313" key="2">
    <source>
        <dbReference type="EMBL" id="EHC02102.1"/>
    </source>
</evidence>
<evidence type="ECO:0000313" key="3">
    <source>
        <dbReference type="Proteomes" id="UP000004014"/>
    </source>
</evidence>
<keyword evidence="1" id="KW-0472">Membrane</keyword>
<gene>
    <name evidence="2" type="ORF">SSUR61_1516</name>
</gene>
<dbReference type="Proteomes" id="UP000004014">
    <property type="component" value="Unassembled WGS sequence"/>
</dbReference>
<dbReference type="EMBL" id="AEYY01000041">
    <property type="protein sequence ID" value="EHC02102.1"/>
    <property type="molecule type" value="Genomic_DNA"/>
</dbReference>
<proteinExistence type="predicted"/>
<organism evidence="2 3">
    <name type="scientific">Streptococcus suis R61</name>
    <dbReference type="NCBI Taxonomy" id="996306"/>
    <lineage>
        <taxon>Bacteria</taxon>
        <taxon>Bacillati</taxon>
        <taxon>Bacillota</taxon>
        <taxon>Bacilli</taxon>
        <taxon>Lactobacillales</taxon>
        <taxon>Streptococcaceae</taxon>
        <taxon>Streptococcus</taxon>
    </lineage>
</organism>
<dbReference type="AlphaFoldDB" id="A0AA87K380"/>
<dbReference type="RefSeq" id="WP_002941747.1">
    <property type="nucleotide sequence ID" value="NZ_AEYY01000041.1"/>
</dbReference>
<keyword evidence="1" id="KW-0812">Transmembrane</keyword>
<reference evidence="2 3" key="1">
    <citation type="submission" date="2011-03" db="EMBL/GenBank/DDBJ databases">
        <title>Deep-sequencing identification of multiple resistance mechanism for the high antibiotic-resistance strain Streptococcus suis R61.</title>
        <authorList>
            <person name="Hu P."/>
            <person name="Yang M."/>
            <person name="Jin M."/>
            <person name="Xiao J."/>
        </authorList>
    </citation>
    <scope>NUCLEOTIDE SEQUENCE [LARGE SCALE GENOMIC DNA]</scope>
    <source>
        <strain evidence="2 3">R61</strain>
    </source>
</reference>
<feature type="transmembrane region" description="Helical" evidence="1">
    <location>
        <begin position="12"/>
        <end position="33"/>
    </location>
</feature>
<keyword evidence="1" id="KW-1133">Transmembrane helix</keyword>
<comment type="caution">
    <text evidence="2">The sequence shown here is derived from an EMBL/GenBank/DDBJ whole genome shotgun (WGS) entry which is preliminary data.</text>
</comment>
<name>A0AA87K380_STRSU</name>
<feature type="transmembrane region" description="Helical" evidence="1">
    <location>
        <begin position="39"/>
        <end position="63"/>
    </location>
</feature>
<evidence type="ECO:0000256" key="1">
    <source>
        <dbReference type="SAM" id="Phobius"/>
    </source>
</evidence>
<accession>A0AA87K380</accession>
<protein>
    <submittedName>
        <fullName evidence="2">Uncharacterized protein</fullName>
    </submittedName>
</protein>
<sequence length="141" mass="16580">MKHYFNKYNLINFSIITLLTTALVERFAWFLIVKMHLTSFFAAVLFILILRLIIIVAVALLFFTVIIELGNRNAEFDYFSNSIKSYVATWKIRRYCTQINVEPSLEESMRYLNTKQLIIKKANYSLLTLTVTYYEKKAVAI</sequence>